<comment type="caution">
    <text evidence="5">The sequence shown here is derived from an EMBL/GenBank/DDBJ whole genome shotgun (WGS) entry which is preliminary data.</text>
</comment>
<dbReference type="Proteomes" id="UP000612282">
    <property type="component" value="Unassembled WGS sequence"/>
</dbReference>
<evidence type="ECO:0000256" key="1">
    <source>
        <dbReference type="ARBA" id="ARBA00022801"/>
    </source>
</evidence>
<organism evidence="5 6">
    <name type="scientific">Actinoplanes couchii</name>
    <dbReference type="NCBI Taxonomy" id="403638"/>
    <lineage>
        <taxon>Bacteria</taxon>
        <taxon>Bacillati</taxon>
        <taxon>Actinomycetota</taxon>
        <taxon>Actinomycetes</taxon>
        <taxon>Micromonosporales</taxon>
        <taxon>Micromonosporaceae</taxon>
        <taxon>Actinoplanes</taxon>
    </lineage>
</organism>
<feature type="region of interest" description="Disordered" evidence="4">
    <location>
        <begin position="349"/>
        <end position="371"/>
    </location>
</feature>
<dbReference type="Pfam" id="PF03403">
    <property type="entry name" value="PAF-AH_p_II"/>
    <property type="match status" value="1"/>
</dbReference>
<protein>
    <submittedName>
        <fullName evidence="5">Esterase</fullName>
    </submittedName>
</protein>
<feature type="region of interest" description="Disordered" evidence="4">
    <location>
        <begin position="1"/>
        <end position="43"/>
    </location>
</feature>
<evidence type="ECO:0000256" key="4">
    <source>
        <dbReference type="SAM" id="MobiDB-lite"/>
    </source>
</evidence>
<evidence type="ECO:0000256" key="2">
    <source>
        <dbReference type="ARBA" id="ARBA00022963"/>
    </source>
</evidence>
<evidence type="ECO:0000313" key="5">
    <source>
        <dbReference type="EMBL" id="GID61039.1"/>
    </source>
</evidence>
<dbReference type="SUPFAM" id="SSF53474">
    <property type="entry name" value="alpha/beta-Hydrolases"/>
    <property type="match status" value="1"/>
</dbReference>
<keyword evidence="2" id="KW-0442">Lipid degradation</keyword>
<dbReference type="PANTHER" id="PTHR10272:SF0">
    <property type="entry name" value="PLATELET-ACTIVATING FACTOR ACETYLHYDROLASE"/>
    <property type="match status" value="1"/>
</dbReference>
<feature type="compositionally biased region" description="Low complexity" evidence="4">
    <location>
        <begin position="1"/>
        <end position="19"/>
    </location>
</feature>
<accession>A0ABQ3XRC0</accession>
<name>A0ABQ3XRC0_9ACTN</name>
<evidence type="ECO:0000313" key="6">
    <source>
        <dbReference type="Proteomes" id="UP000612282"/>
    </source>
</evidence>
<dbReference type="PANTHER" id="PTHR10272">
    <property type="entry name" value="PLATELET-ACTIVATING FACTOR ACETYLHYDROLASE"/>
    <property type="match status" value="1"/>
</dbReference>
<keyword evidence="3" id="KW-0443">Lipid metabolism</keyword>
<gene>
    <name evidence="5" type="ORF">Aco03nite_094430</name>
</gene>
<dbReference type="EMBL" id="BOMG01000118">
    <property type="protein sequence ID" value="GID61039.1"/>
    <property type="molecule type" value="Genomic_DNA"/>
</dbReference>
<feature type="compositionally biased region" description="Polar residues" evidence="4">
    <location>
        <begin position="23"/>
        <end position="39"/>
    </location>
</feature>
<proteinExistence type="predicted"/>
<reference evidence="5 6" key="1">
    <citation type="submission" date="2021-01" db="EMBL/GenBank/DDBJ databases">
        <title>Whole genome shotgun sequence of Actinoplanes couchii NBRC 106145.</title>
        <authorList>
            <person name="Komaki H."/>
            <person name="Tamura T."/>
        </authorList>
    </citation>
    <scope>NUCLEOTIDE SEQUENCE [LARGE SCALE GENOMIC DNA]</scope>
    <source>
        <strain evidence="5 6">NBRC 106145</strain>
    </source>
</reference>
<keyword evidence="6" id="KW-1185">Reference proteome</keyword>
<sequence>MGLAVAGPAAPVHAAADPHLPTPSGSRPVGTTTLHLTDTSRPDPWVPNIGVREMMVSLWHPARVPGTRRAAYLTPTESRLLLEDAGLTDLPSDLLSTVRTNAWTDAAPAGRRHGSPLIVLSPGFGKPRSELTGLAEDLASHGYVVVAVEHTYESVATTFPDWRVTTCAACDHPIRDTAFWRKATQGRAADVSFVLDQLPRRSGAALIDPDRIGMSGQSVGGAATQAAMVTDPRIRAGIDVDGLTAGEVSPGLARPFLFLGRQDNFSPGMPAADTWERDWPLLTGWKRWLVVDGAVHSSFTDLALIAEQIGIDLGAELRAPRGTAITLRYVRAFFDLHLRNRPTPLFTGPSAACPESIRSGSARRPVRQGGR</sequence>
<dbReference type="Gene3D" id="3.40.50.1820">
    <property type="entry name" value="alpha/beta hydrolase"/>
    <property type="match status" value="1"/>
</dbReference>
<evidence type="ECO:0000256" key="3">
    <source>
        <dbReference type="ARBA" id="ARBA00023098"/>
    </source>
</evidence>
<keyword evidence="1" id="KW-0378">Hydrolase</keyword>
<dbReference type="InterPro" id="IPR029058">
    <property type="entry name" value="AB_hydrolase_fold"/>
</dbReference>